<evidence type="ECO:0000259" key="3">
    <source>
        <dbReference type="PROSITE" id="PS50222"/>
    </source>
</evidence>
<dbReference type="EnsemblProtists" id="EOD40450">
    <property type="protein sequence ID" value="EOD40450"/>
    <property type="gene ID" value="EMIHUDRAFT_58016"/>
</dbReference>
<protein>
    <recommendedName>
        <fullName evidence="3">EF-hand domain-containing protein</fullName>
    </recommendedName>
</protein>
<evidence type="ECO:0000313" key="5">
    <source>
        <dbReference type="Proteomes" id="UP000013827"/>
    </source>
</evidence>
<dbReference type="SUPFAM" id="SSF47473">
    <property type="entry name" value="EF-hand"/>
    <property type="match status" value="1"/>
</dbReference>
<reference evidence="5" key="1">
    <citation type="journal article" date="2013" name="Nature">
        <title>Pan genome of the phytoplankton Emiliania underpins its global distribution.</title>
        <authorList>
            <person name="Read B.A."/>
            <person name="Kegel J."/>
            <person name="Klute M.J."/>
            <person name="Kuo A."/>
            <person name="Lefebvre S.C."/>
            <person name="Maumus F."/>
            <person name="Mayer C."/>
            <person name="Miller J."/>
            <person name="Monier A."/>
            <person name="Salamov A."/>
            <person name="Young J."/>
            <person name="Aguilar M."/>
            <person name="Claverie J.M."/>
            <person name="Frickenhaus S."/>
            <person name="Gonzalez K."/>
            <person name="Herman E.K."/>
            <person name="Lin Y.C."/>
            <person name="Napier J."/>
            <person name="Ogata H."/>
            <person name="Sarno A.F."/>
            <person name="Shmutz J."/>
            <person name="Schroeder D."/>
            <person name="de Vargas C."/>
            <person name="Verret F."/>
            <person name="von Dassow P."/>
            <person name="Valentin K."/>
            <person name="Van de Peer Y."/>
            <person name="Wheeler G."/>
            <person name="Dacks J.B."/>
            <person name="Delwiche C.F."/>
            <person name="Dyhrman S.T."/>
            <person name="Glockner G."/>
            <person name="John U."/>
            <person name="Richards T."/>
            <person name="Worden A.Z."/>
            <person name="Zhang X."/>
            <person name="Grigoriev I.V."/>
            <person name="Allen A.E."/>
            <person name="Bidle K."/>
            <person name="Borodovsky M."/>
            <person name="Bowler C."/>
            <person name="Brownlee C."/>
            <person name="Cock J.M."/>
            <person name="Elias M."/>
            <person name="Gladyshev V.N."/>
            <person name="Groth M."/>
            <person name="Guda C."/>
            <person name="Hadaegh A."/>
            <person name="Iglesias-Rodriguez M.D."/>
            <person name="Jenkins J."/>
            <person name="Jones B.M."/>
            <person name="Lawson T."/>
            <person name="Leese F."/>
            <person name="Lindquist E."/>
            <person name="Lobanov A."/>
            <person name="Lomsadze A."/>
            <person name="Malik S.B."/>
            <person name="Marsh M.E."/>
            <person name="Mackinder L."/>
            <person name="Mock T."/>
            <person name="Mueller-Roeber B."/>
            <person name="Pagarete A."/>
            <person name="Parker M."/>
            <person name="Probert I."/>
            <person name="Quesneville H."/>
            <person name="Raines C."/>
            <person name="Rensing S.A."/>
            <person name="Riano-Pachon D.M."/>
            <person name="Richier S."/>
            <person name="Rokitta S."/>
            <person name="Shiraiwa Y."/>
            <person name="Soanes D.M."/>
            <person name="van der Giezen M."/>
            <person name="Wahlund T.M."/>
            <person name="Williams B."/>
            <person name="Wilson W."/>
            <person name="Wolfe G."/>
            <person name="Wurch L.L."/>
        </authorList>
    </citation>
    <scope>NUCLEOTIDE SEQUENCE</scope>
</reference>
<name>A0A0D3KXG5_EMIH1</name>
<dbReference type="PROSITE" id="PS50222">
    <property type="entry name" value="EF_HAND_2"/>
    <property type="match status" value="3"/>
</dbReference>
<dbReference type="PANTHER" id="PTHR23050">
    <property type="entry name" value="CALCIUM BINDING PROTEIN"/>
    <property type="match status" value="1"/>
</dbReference>
<dbReference type="InterPro" id="IPR018247">
    <property type="entry name" value="EF_Hand_1_Ca_BS"/>
</dbReference>
<evidence type="ECO:0000256" key="1">
    <source>
        <dbReference type="ARBA" id="ARBA00022737"/>
    </source>
</evidence>
<dbReference type="SMART" id="SM00054">
    <property type="entry name" value="EFh"/>
    <property type="match status" value="4"/>
</dbReference>
<dbReference type="Proteomes" id="UP000013827">
    <property type="component" value="Unassembled WGS sequence"/>
</dbReference>
<dbReference type="GeneID" id="17285723"/>
<evidence type="ECO:0000313" key="4">
    <source>
        <dbReference type="EnsemblProtists" id="EOD40450"/>
    </source>
</evidence>
<dbReference type="KEGG" id="ehx:EMIHUDRAFT_58016"/>
<feature type="domain" description="EF-hand" evidence="3">
    <location>
        <begin position="112"/>
        <end position="147"/>
    </location>
</feature>
<dbReference type="InterPro" id="IPR002048">
    <property type="entry name" value="EF_hand_dom"/>
</dbReference>
<feature type="domain" description="EF-hand" evidence="3">
    <location>
        <begin position="46"/>
        <end position="81"/>
    </location>
</feature>
<dbReference type="Gene3D" id="1.10.238.10">
    <property type="entry name" value="EF-hand"/>
    <property type="match status" value="1"/>
</dbReference>
<keyword evidence="5" id="KW-1185">Reference proteome</keyword>
<dbReference type="KEGG" id="ehx:EMIHUDRAFT_57999"/>
<dbReference type="HOGENOM" id="CLU_1754524_0_0_1"/>
<organism evidence="4 5">
    <name type="scientific">Emiliania huxleyi (strain CCMP1516)</name>
    <dbReference type="NCBI Taxonomy" id="280463"/>
    <lineage>
        <taxon>Eukaryota</taxon>
        <taxon>Haptista</taxon>
        <taxon>Haptophyta</taxon>
        <taxon>Prymnesiophyceae</taxon>
        <taxon>Isochrysidales</taxon>
        <taxon>Noelaerhabdaceae</taxon>
        <taxon>Emiliania</taxon>
    </lineage>
</organism>
<dbReference type="PaxDb" id="2903-EOD40347"/>
<dbReference type="GeneID" id="17285618"/>
<dbReference type="AlphaFoldDB" id="A0A0D3KXG5"/>
<dbReference type="EnsemblProtists" id="EOD40347">
    <property type="protein sequence ID" value="EOD40347"/>
    <property type="gene ID" value="EMIHUDRAFT_57999"/>
</dbReference>
<dbReference type="Pfam" id="PF13499">
    <property type="entry name" value="EF-hand_7"/>
    <property type="match status" value="2"/>
</dbReference>
<reference evidence="4" key="2">
    <citation type="submission" date="2024-10" db="UniProtKB">
        <authorList>
            <consortium name="EnsemblProtists"/>
        </authorList>
    </citation>
    <scope>IDENTIFICATION</scope>
</reference>
<dbReference type="InterPro" id="IPR050145">
    <property type="entry name" value="Centrin_CML-like"/>
</dbReference>
<dbReference type="InterPro" id="IPR011992">
    <property type="entry name" value="EF-hand-dom_pair"/>
</dbReference>
<dbReference type="STRING" id="2903.R1DYY6"/>
<dbReference type="CDD" id="cd00051">
    <property type="entry name" value="EFh"/>
    <property type="match status" value="3"/>
</dbReference>
<proteinExistence type="predicted"/>
<keyword evidence="2" id="KW-0106">Calcium</keyword>
<accession>A0A0D3KXG5</accession>
<dbReference type="RefSeq" id="XP_005792879.1">
    <property type="nucleotide sequence ID" value="XM_005792822.1"/>
</dbReference>
<dbReference type="PROSITE" id="PS00018">
    <property type="entry name" value="EF_HAND_1"/>
    <property type="match status" value="3"/>
</dbReference>
<sequence length="149" mass="16554">LKRIFDEFDRDRDGRVSQSELASALKRFRDQTRPRGQSYKSPAEQSAEGIALLAFQVMDSDQDGAVSFDELLRLCLPEASEQDISALFGMYDTDRSNSICVAELEAAGACGLDQRELQNLVEEHDVDGDGELNLCEFHDLMVSTGVFQA</sequence>
<evidence type="ECO:0000256" key="2">
    <source>
        <dbReference type="ARBA" id="ARBA00022837"/>
    </source>
</evidence>
<dbReference type="RefSeq" id="XP_005792776.1">
    <property type="nucleotide sequence ID" value="XM_005792719.1"/>
</dbReference>
<dbReference type="eggNOG" id="KOG0027">
    <property type="taxonomic scope" value="Eukaryota"/>
</dbReference>
<feature type="domain" description="EF-hand" evidence="3">
    <location>
        <begin position="1"/>
        <end position="31"/>
    </location>
</feature>
<dbReference type="GO" id="GO:0005509">
    <property type="term" value="F:calcium ion binding"/>
    <property type="evidence" value="ECO:0007669"/>
    <property type="project" value="InterPro"/>
</dbReference>
<keyword evidence="1" id="KW-0677">Repeat</keyword>